<feature type="compositionally biased region" description="Basic and acidic residues" evidence="1">
    <location>
        <begin position="47"/>
        <end position="75"/>
    </location>
</feature>
<evidence type="ECO:0000313" key="3">
    <source>
        <dbReference type="Proteomes" id="UP001196413"/>
    </source>
</evidence>
<dbReference type="AlphaFoldDB" id="A0AAD5RBR7"/>
<accession>A0AAD5RBR7</accession>
<evidence type="ECO:0000256" key="1">
    <source>
        <dbReference type="SAM" id="MobiDB-lite"/>
    </source>
</evidence>
<evidence type="ECO:0000313" key="2">
    <source>
        <dbReference type="EMBL" id="KAJ1373287.1"/>
    </source>
</evidence>
<proteinExistence type="predicted"/>
<comment type="caution">
    <text evidence="2">The sequence shown here is derived from an EMBL/GenBank/DDBJ whole genome shotgun (WGS) entry which is preliminary data.</text>
</comment>
<reference evidence="2" key="1">
    <citation type="submission" date="2021-06" db="EMBL/GenBank/DDBJ databases">
        <title>Parelaphostrongylus tenuis whole genome reference sequence.</title>
        <authorList>
            <person name="Garwood T.J."/>
            <person name="Larsen P.A."/>
            <person name="Fountain-Jones N.M."/>
            <person name="Garbe J.R."/>
            <person name="Macchietto M.G."/>
            <person name="Kania S.A."/>
            <person name="Gerhold R.W."/>
            <person name="Richards J.E."/>
            <person name="Wolf T.M."/>
        </authorList>
    </citation>
    <scope>NUCLEOTIDE SEQUENCE</scope>
    <source>
        <strain evidence="2">MNPRO001-30</strain>
        <tissue evidence="2">Meninges</tissue>
    </source>
</reference>
<protein>
    <submittedName>
        <fullName evidence="2">Uncharacterized protein</fullName>
    </submittedName>
</protein>
<gene>
    <name evidence="2" type="ORF">KIN20_035646</name>
</gene>
<keyword evidence="3" id="KW-1185">Reference proteome</keyword>
<name>A0AAD5RBR7_PARTN</name>
<dbReference type="EMBL" id="JAHQIW010007251">
    <property type="protein sequence ID" value="KAJ1373287.1"/>
    <property type="molecule type" value="Genomic_DNA"/>
</dbReference>
<dbReference type="Proteomes" id="UP001196413">
    <property type="component" value="Unassembled WGS sequence"/>
</dbReference>
<sequence length="75" mass="8618">MKSYYYSYSTNCLVERKLLKAAITSGELDVEALAPALRSPVEDDTAEESKKEKESRLTEWIRENRPSNKHKEIAV</sequence>
<organism evidence="2 3">
    <name type="scientific">Parelaphostrongylus tenuis</name>
    <name type="common">Meningeal worm</name>
    <dbReference type="NCBI Taxonomy" id="148309"/>
    <lineage>
        <taxon>Eukaryota</taxon>
        <taxon>Metazoa</taxon>
        <taxon>Ecdysozoa</taxon>
        <taxon>Nematoda</taxon>
        <taxon>Chromadorea</taxon>
        <taxon>Rhabditida</taxon>
        <taxon>Rhabditina</taxon>
        <taxon>Rhabditomorpha</taxon>
        <taxon>Strongyloidea</taxon>
        <taxon>Metastrongylidae</taxon>
        <taxon>Parelaphostrongylus</taxon>
    </lineage>
</organism>
<feature type="region of interest" description="Disordered" evidence="1">
    <location>
        <begin position="39"/>
        <end position="75"/>
    </location>
</feature>